<accession>A0AAN5PPM3</accession>
<proteinExistence type="predicted"/>
<keyword evidence="1" id="KW-0472">Membrane</keyword>
<dbReference type="Proteomes" id="UP000863577">
    <property type="component" value="Unassembled WGS sequence"/>
</dbReference>
<keyword evidence="1" id="KW-1133">Transmembrane helix</keyword>
<evidence type="ECO:0000256" key="1">
    <source>
        <dbReference type="SAM" id="Phobius"/>
    </source>
</evidence>
<feature type="transmembrane region" description="Helical" evidence="1">
    <location>
        <begin position="33"/>
        <end position="53"/>
    </location>
</feature>
<comment type="caution">
    <text evidence="2">The sequence shown here is derived from an EMBL/GenBank/DDBJ whole genome shotgun (WGS) entry which is preliminary data.</text>
</comment>
<dbReference type="AlphaFoldDB" id="A0AAN5PPM3"/>
<keyword evidence="1" id="KW-0812">Transmembrane</keyword>
<reference evidence="2" key="1">
    <citation type="journal article" date="2018" name="Genome Biol.">
        <title>SKESA: strategic k-mer extension for scrupulous assemblies.</title>
        <authorList>
            <person name="Souvorov A."/>
            <person name="Agarwala R."/>
            <person name="Lipman D.J."/>
        </authorList>
    </citation>
    <scope>NUCLEOTIDE SEQUENCE</scope>
    <source>
        <strain evidence="2">CL18-200174</strain>
    </source>
</reference>
<dbReference type="Pfam" id="PF11752">
    <property type="entry name" value="DUF3309"/>
    <property type="match status" value="1"/>
</dbReference>
<organism evidence="2 3">
    <name type="scientific">Legionella pneumophila</name>
    <dbReference type="NCBI Taxonomy" id="446"/>
    <lineage>
        <taxon>Bacteria</taxon>
        <taxon>Pseudomonadati</taxon>
        <taxon>Pseudomonadota</taxon>
        <taxon>Gammaproteobacteria</taxon>
        <taxon>Legionellales</taxon>
        <taxon>Legionellaceae</taxon>
        <taxon>Legionella</taxon>
    </lineage>
</organism>
<evidence type="ECO:0000313" key="2">
    <source>
        <dbReference type="EMBL" id="HAU2396103.1"/>
    </source>
</evidence>
<sequence>MLGTIILVLLILFLVGGLPHWGYSRGWGYGPSGLIGLILVIYLVLVLIGRVSIGF</sequence>
<dbReference type="EMBL" id="DACWOD010000004">
    <property type="protein sequence ID" value="HAU2396103.1"/>
    <property type="molecule type" value="Genomic_DNA"/>
</dbReference>
<reference evidence="2" key="2">
    <citation type="submission" date="2019-09" db="EMBL/GenBank/DDBJ databases">
        <authorList>
            <consortium name="NCBI Pathogen Detection Project"/>
        </authorList>
    </citation>
    <scope>NUCLEOTIDE SEQUENCE</scope>
    <source>
        <strain evidence="2">CL18-200174</strain>
    </source>
</reference>
<dbReference type="RefSeq" id="WP_080454046.1">
    <property type="nucleotide sequence ID" value="NZ_CP117814.1"/>
</dbReference>
<dbReference type="InterPro" id="IPR021738">
    <property type="entry name" value="DUF3309"/>
</dbReference>
<protein>
    <submittedName>
        <fullName evidence="2">DUF3309 domain-containing protein</fullName>
    </submittedName>
</protein>
<gene>
    <name evidence="2" type="ORF">JBK99_07125</name>
</gene>
<name>A0AAN5PPM3_LEGPN</name>
<evidence type="ECO:0000313" key="3">
    <source>
        <dbReference type="Proteomes" id="UP000863577"/>
    </source>
</evidence>